<evidence type="ECO:0000313" key="2">
    <source>
        <dbReference type="EMBL" id="GFT16634.1"/>
    </source>
</evidence>
<feature type="signal peptide" evidence="1">
    <location>
        <begin position="1"/>
        <end position="24"/>
    </location>
</feature>
<reference evidence="2" key="1">
    <citation type="submission" date="2020-08" db="EMBL/GenBank/DDBJ databases">
        <title>Multicomponent nature underlies the extraordinary mechanical properties of spider dragline silk.</title>
        <authorList>
            <person name="Kono N."/>
            <person name="Nakamura H."/>
            <person name="Mori M."/>
            <person name="Yoshida Y."/>
            <person name="Ohtoshi R."/>
            <person name="Malay A.D."/>
            <person name="Moran D.A.P."/>
            <person name="Tomita M."/>
            <person name="Numata K."/>
            <person name="Arakawa K."/>
        </authorList>
    </citation>
    <scope>NUCLEOTIDE SEQUENCE</scope>
</reference>
<proteinExistence type="predicted"/>
<sequence length="145" mass="16610">MHFGGFQCCISIFVFLNFQVIATGQDVERNFSTTEGPTSEKDDIDNEDCMKCGLGKRSTGKAKSCRHIFKRSFGSRAENVADCFWCCFQIVVRVYVLKDHHCLRTNVRQACSSHFKRFGVRSFGLCVPAWCFKPWSSNFVLLEVR</sequence>
<name>A0A8X6NIQ8_NEPPI</name>
<dbReference type="EMBL" id="BMAW01104849">
    <property type="protein sequence ID" value="GFT16634.1"/>
    <property type="molecule type" value="Genomic_DNA"/>
</dbReference>
<evidence type="ECO:0000256" key="1">
    <source>
        <dbReference type="SAM" id="SignalP"/>
    </source>
</evidence>
<dbReference type="Proteomes" id="UP000887013">
    <property type="component" value="Unassembled WGS sequence"/>
</dbReference>
<gene>
    <name evidence="2" type="ORF">NPIL_333791</name>
</gene>
<feature type="chain" id="PRO_5036487455" description="Secreted protein" evidence="1">
    <location>
        <begin position="25"/>
        <end position="145"/>
    </location>
</feature>
<comment type="caution">
    <text evidence="2">The sequence shown here is derived from an EMBL/GenBank/DDBJ whole genome shotgun (WGS) entry which is preliminary data.</text>
</comment>
<protein>
    <recommendedName>
        <fullName evidence="4">Secreted protein</fullName>
    </recommendedName>
</protein>
<evidence type="ECO:0008006" key="4">
    <source>
        <dbReference type="Google" id="ProtNLM"/>
    </source>
</evidence>
<keyword evidence="1" id="KW-0732">Signal</keyword>
<evidence type="ECO:0000313" key="3">
    <source>
        <dbReference type="Proteomes" id="UP000887013"/>
    </source>
</evidence>
<dbReference type="AlphaFoldDB" id="A0A8X6NIQ8"/>
<organism evidence="2 3">
    <name type="scientific">Nephila pilipes</name>
    <name type="common">Giant wood spider</name>
    <name type="synonym">Nephila maculata</name>
    <dbReference type="NCBI Taxonomy" id="299642"/>
    <lineage>
        <taxon>Eukaryota</taxon>
        <taxon>Metazoa</taxon>
        <taxon>Ecdysozoa</taxon>
        <taxon>Arthropoda</taxon>
        <taxon>Chelicerata</taxon>
        <taxon>Arachnida</taxon>
        <taxon>Araneae</taxon>
        <taxon>Araneomorphae</taxon>
        <taxon>Entelegynae</taxon>
        <taxon>Araneoidea</taxon>
        <taxon>Nephilidae</taxon>
        <taxon>Nephila</taxon>
    </lineage>
</organism>
<accession>A0A8X6NIQ8</accession>
<keyword evidence="3" id="KW-1185">Reference proteome</keyword>